<name>X1FFN0_9ZZZZ</name>
<evidence type="ECO:0000313" key="2">
    <source>
        <dbReference type="EMBL" id="GAH44441.1"/>
    </source>
</evidence>
<sequence>MATISTVDIRKHLSDVVNAARYNKERVVLTRHNKPVVVIVPIEDYELLEALEDRLDLEDALAVLKDPEREFLDWDKVKAEL</sequence>
<evidence type="ECO:0008006" key="3">
    <source>
        <dbReference type="Google" id="ProtNLM"/>
    </source>
</evidence>
<comment type="caution">
    <text evidence="2">The sequence shown here is derived from an EMBL/GenBank/DDBJ whole genome shotgun (WGS) entry which is preliminary data.</text>
</comment>
<dbReference type="Gene3D" id="3.40.1620.10">
    <property type="entry name" value="YefM-like domain"/>
    <property type="match status" value="1"/>
</dbReference>
<reference evidence="2" key="1">
    <citation type="journal article" date="2014" name="Front. Microbiol.">
        <title>High frequency of phylogenetically diverse reductive dehalogenase-homologous genes in deep subseafloor sedimentary metagenomes.</title>
        <authorList>
            <person name="Kawai M."/>
            <person name="Futagami T."/>
            <person name="Toyoda A."/>
            <person name="Takaki Y."/>
            <person name="Nishi S."/>
            <person name="Hori S."/>
            <person name="Arai W."/>
            <person name="Tsubouchi T."/>
            <person name="Morono Y."/>
            <person name="Uchiyama I."/>
            <person name="Ito T."/>
            <person name="Fujiyama A."/>
            <person name="Inagaki F."/>
            <person name="Takami H."/>
        </authorList>
    </citation>
    <scope>NUCLEOTIDE SEQUENCE</scope>
    <source>
        <strain evidence="2">Expedition CK06-06</strain>
    </source>
</reference>
<protein>
    <recommendedName>
        <fullName evidence="3">Antitoxin</fullName>
    </recommendedName>
</protein>
<proteinExistence type="inferred from homology"/>
<dbReference type="SUPFAM" id="SSF143120">
    <property type="entry name" value="YefM-like"/>
    <property type="match status" value="1"/>
</dbReference>
<evidence type="ECO:0000256" key="1">
    <source>
        <dbReference type="ARBA" id="ARBA00009981"/>
    </source>
</evidence>
<dbReference type="AlphaFoldDB" id="X1FFN0"/>
<dbReference type="Pfam" id="PF02604">
    <property type="entry name" value="PhdYeFM_antitox"/>
    <property type="match status" value="1"/>
</dbReference>
<organism evidence="2">
    <name type="scientific">marine sediment metagenome</name>
    <dbReference type="NCBI Taxonomy" id="412755"/>
    <lineage>
        <taxon>unclassified sequences</taxon>
        <taxon>metagenomes</taxon>
        <taxon>ecological metagenomes</taxon>
    </lineage>
</organism>
<dbReference type="InterPro" id="IPR036165">
    <property type="entry name" value="YefM-like_sf"/>
</dbReference>
<dbReference type="PANTHER" id="PTHR33713">
    <property type="entry name" value="ANTITOXIN YAFN-RELATED"/>
    <property type="match status" value="1"/>
</dbReference>
<gene>
    <name evidence="2" type="ORF">S03H2_11852</name>
</gene>
<dbReference type="NCBIfam" id="TIGR01552">
    <property type="entry name" value="phd_fam"/>
    <property type="match status" value="1"/>
</dbReference>
<accession>X1FFN0</accession>
<dbReference type="InterPro" id="IPR006442">
    <property type="entry name" value="Antitoxin_Phd/YefM"/>
</dbReference>
<dbReference type="EMBL" id="BARU01006034">
    <property type="protein sequence ID" value="GAH44441.1"/>
    <property type="molecule type" value="Genomic_DNA"/>
</dbReference>
<dbReference type="InterPro" id="IPR051405">
    <property type="entry name" value="phD/YefM_antitoxin"/>
</dbReference>
<dbReference type="PANTHER" id="PTHR33713:SF10">
    <property type="entry name" value="ANTITOXIN YAFN"/>
    <property type="match status" value="1"/>
</dbReference>
<comment type="similarity">
    <text evidence="1">Belongs to the phD/YefM antitoxin family.</text>
</comment>